<comment type="caution">
    <text evidence="1">The sequence shown here is derived from an EMBL/GenBank/DDBJ whole genome shotgun (WGS) entry which is preliminary data.</text>
</comment>
<accession>A0ABU5CUR2</accession>
<evidence type="ECO:0000313" key="1">
    <source>
        <dbReference type="EMBL" id="MDY0409559.1"/>
    </source>
</evidence>
<gene>
    <name evidence="1" type="ORF">RWD45_14445</name>
</gene>
<sequence>MTNPGILMSWIVPGLRPNSMELQVKLTAFVINLKRIAAILSS</sequence>
<dbReference type="EMBL" id="JAWDIQ010000002">
    <property type="protein sequence ID" value="MDY0409559.1"/>
    <property type="molecule type" value="Genomic_DNA"/>
</dbReference>
<organism evidence="1 2">
    <name type="scientific">Paracerasibacillus soli</name>
    <dbReference type="NCBI Taxonomy" id="480284"/>
    <lineage>
        <taxon>Bacteria</taxon>
        <taxon>Bacillati</taxon>
        <taxon>Bacillota</taxon>
        <taxon>Bacilli</taxon>
        <taxon>Bacillales</taxon>
        <taxon>Bacillaceae</taxon>
        <taxon>Paracerasibacillus</taxon>
    </lineage>
</organism>
<proteinExistence type="predicted"/>
<dbReference type="Proteomes" id="UP001275315">
    <property type="component" value="Unassembled WGS sequence"/>
</dbReference>
<reference evidence="1 2" key="1">
    <citation type="submission" date="2023-10" db="EMBL/GenBank/DDBJ databases">
        <title>Virgibacillus soli CC-YMP-6 genome.</title>
        <authorList>
            <person name="Miliotis G."/>
            <person name="Sengupta P."/>
            <person name="Hameed A."/>
            <person name="Chuvochina M."/>
            <person name="Mcdonagh F."/>
            <person name="Simpson A.C."/>
            <person name="Singh N.K."/>
            <person name="Rekha P.D."/>
            <person name="Raman K."/>
            <person name="Hugenholtz P."/>
            <person name="Venkateswaran K."/>
        </authorList>
    </citation>
    <scope>NUCLEOTIDE SEQUENCE [LARGE SCALE GENOMIC DNA]</scope>
    <source>
        <strain evidence="1 2">CC-YMP-6</strain>
    </source>
</reference>
<name>A0ABU5CUR2_9BACI</name>
<evidence type="ECO:0000313" key="2">
    <source>
        <dbReference type="Proteomes" id="UP001275315"/>
    </source>
</evidence>
<evidence type="ECO:0008006" key="3">
    <source>
        <dbReference type="Google" id="ProtNLM"/>
    </source>
</evidence>
<protein>
    <recommendedName>
        <fullName evidence="3">Transposase</fullName>
    </recommendedName>
</protein>
<dbReference type="RefSeq" id="WP_320380354.1">
    <property type="nucleotide sequence ID" value="NZ_JAWDIQ010000002.1"/>
</dbReference>
<keyword evidence="2" id="KW-1185">Reference proteome</keyword>